<accession>A0A8S9HW44</accession>
<dbReference type="EMBL" id="QGKY02001250">
    <property type="protein sequence ID" value="KAF2561834.1"/>
    <property type="molecule type" value="Genomic_DNA"/>
</dbReference>
<evidence type="ECO:0000256" key="1">
    <source>
        <dbReference type="SAM" id="MobiDB-lite"/>
    </source>
</evidence>
<comment type="caution">
    <text evidence="2">The sequence shown here is derived from an EMBL/GenBank/DDBJ whole genome shotgun (WGS) entry which is preliminary data.</text>
</comment>
<gene>
    <name evidence="2" type="ORF">F2Q70_00016933</name>
</gene>
<reference evidence="2" key="1">
    <citation type="submission" date="2019-12" db="EMBL/GenBank/DDBJ databases">
        <title>Genome sequencing and annotation of Brassica cretica.</title>
        <authorList>
            <person name="Studholme D.J."/>
            <person name="Sarris P.F."/>
        </authorList>
    </citation>
    <scope>NUCLEOTIDE SEQUENCE</scope>
    <source>
        <strain evidence="2">PFS-102/07</strain>
        <tissue evidence="2">Leaf</tissue>
    </source>
</reference>
<name>A0A8S9HW44_BRACR</name>
<dbReference type="AlphaFoldDB" id="A0A8S9HW44"/>
<sequence length="106" mass="11991">MNIFTKSNLRKEIFTKSLAEKSCFNLNQTTKYRCPNATDTYPNRPQTSSSMAIGPRTSQARSLRSDRAHTRLGRYIATEQRPSSDRAHTRLGHYIATELQPSSVAT</sequence>
<proteinExistence type="predicted"/>
<evidence type="ECO:0000313" key="2">
    <source>
        <dbReference type="EMBL" id="KAF2561834.1"/>
    </source>
</evidence>
<feature type="compositionally biased region" description="Polar residues" evidence="1">
    <location>
        <begin position="34"/>
        <end position="62"/>
    </location>
</feature>
<organism evidence="2">
    <name type="scientific">Brassica cretica</name>
    <name type="common">Mustard</name>
    <dbReference type="NCBI Taxonomy" id="69181"/>
    <lineage>
        <taxon>Eukaryota</taxon>
        <taxon>Viridiplantae</taxon>
        <taxon>Streptophyta</taxon>
        <taxon>Embryophyta</taxon>
        <taxon>Tracheophyta</taxon>
        <taxon>Spermatophyta</taxon>
        <taxon>Magnoliopsida</taxon>
        <taxon>eudicotyledons</taxon>
        <taxon>Gunneridae</taxon>
        <taxon>Pentapetalae</taxon>
        <taxon>rosids</taxon>
        <taxon>malvids</taxon>
        <taxon>Brassicales</taxon>
        <taxon>Brassicaceae</taxon>
        <taxon>Brassiceae</taxon>
        <taxon>Brassica</taxon>
    </lineage>
</organism>
<feature type="region of interest" description="Disordered" evidence="1">
    <location>
        <begin position="34"/>
        <end position="72"/>
    </location>
</feature>
<protein>
    <submittedName>
        <fullName evidence="2">Uncharacterized protein</fullName>
    </submittedName>
</protein>